<comment type="similarity">
    <text evidence="1">Belongs to the proteasome inhibitor PI31 family.</text>
</comment>
<dbReference type="Proteomes" id="UP000774326">
    <property type="component" value="Unassembled WGS sequence"/>
</dbReference>
<gene>
    <name evidence="4" type="ORF">WICPIJ_001204</name>
</gene>
<accession>A0A9P8TR13</accession>
<feature type="compositionally biased region" description="Gly residues" evidence="2">
    <location>
        <begin position="317"/>
        <end position="327"/>
    </location>
</feature>
<feature type="region of interest" description="Disordered" evidence="2">
    <location>
        <begin position="287"/>
        <end position="327"/>
    </location>
</feature>
<proteinExistence type="inferred from homology"/>
<feature type="compositionally biased region" description="Low complexity" evidence="2">
    <location>
        <begin position="307"/>
        <end position="316"/>
    </location>
</feature>
<feature type="domain" description="PI31 proteasome regulator C-terminal" evidence="3">
    <location>
        <begin position="216"/>
        <end position="284"/>
    </location>
</feature>
<dbReference type="AlphaFoldDB" id="A0A9P8TR13"/>
<name>A0A9P8TR13_WICPI</name>
<comment type="caution">
    <text evidence="4">The sequence shown here is derived from an EMBL/GenBank/DDBJ whole genome shotgun (WGS) entry which is preliminary data.</text>
</comment>
<feature type="region of interest" description="Disordered" evidence="2">
    <location>
        <begin position="200"/>
        <end position="228"/>
    </location>
</feature>
<evidence type="ECO:0000259" key="3">
    <source>
        <dbReference type="Pfam" id="PF08577"/>
    </source>
</evidence>
<dbReference type="OrthoDB" id="68090at2759"/>
<organism evidence="4 5">
    <name type="scientific">Wickerhamomyces pijperi</name>
    <name type="common">Yeast</name>
    <name type="synonym">Pichia pijperi</name>
    <dbReference type="NCBI Taxonomy" id="599730"/>
    <lineage>
        <taxon>Eukaryota</taxon>
        <taxon>Fungi</taxon>
        <taxon>Dikarya</taxon>
        <taxon>Ascomycota</taxon>
        <taxon>Saccharomycotina</taxon>
        <taxon>Saccharomycetes</taxon>
        <taxon>Phaffomycetales</taxon>
        <taxon>Wickerhamomycetaceae</taxon>
        <taxon>Wickerhamomyces</taxon>
    </lineage>
</organism>
<evidence type="ECO:0000313" key="4">
    <source>
        <dbReference type="EMBL" id="KAH3687829.1"/>
    </source>
</evidence>
<keyword evidence="5" id="KW-1185">Reference proteome</keyword>
<sequence length="327" mass="35877">MSLLDTPVSVIGYAATLTHRAFGFSITKYRSESVVYIAQVTHTQDNVKHTVTVTIADMEDKNFLVGIINEPGSLISSTTVRYSDYFKDIKLPITTDHLDEYITSNNNKNFATFYQLLSLEKSPNKAQEEPNSQTNKLYEEAIFPSVKSKGYVSEISKPQKEIINTWFGYTPTLGLDKPLATTKPLPEPINKFDDEYEATISSQPQQRIDPLRIPSIGDSDRDPLGGRTPEMKPYLDPSFQTPSGMIPDKNHPIFQNPHSGFPGSGVRGGLNMGPPGSRYDDPFGNDVNDESVGMGLPMGSLRGDFNGRGPSGRSQRGSGGFPGGGFI</sequence>
<dbReference type="EMBL" id="JAEUBG010000610">
    <property type="protein sequence ID" value="KAH3687829.1"/>
    <property type="molecule type" value="Genomic_DNA"/>
</dbReference>
<evidence type="ECO:0000256" key="2">
    <source>
        <dbReference type="SAM" id="MobiDB-lite"/>
    </source>
</evidence>
<evidence type="ECO:0000313" key="5">
    <source>
        <dbReference type="Proteomes" id="UP000774326"/>
    </source>
</evidence>
<reference evidence="4" key="1">
    <citation type="journal article" date="2021" name="Open Biol.">
        <title>Shared evolutionary footprints suggest mitochondrial oxidative damage underlies multiple complex I losses in fungi.</title>
        <authorList>
            <person name="Schikora-Tamarit M.A."/>
            <person name="Marcet-Houben M."/>
            <person name="Nosek J."/>
            <person name="Gabaldon T."/>
        </authorList>
    </citation>
    <scope>NUCLEOTIDE SEQUENCE</scope>
    <source>
        <strain evidence="4">CBS2887</strain>
    </source>
</reference>
<dbReference type="InterPro" id="IPR013886">
    <property type="entry name" value="PI31_Prot_C"/>
</dbReference>
<reference evidence="4" key="2">
    <citation type="submission" date="2021-01" db="EMBL/GenBank/DDBJ databases">
        <authorList>
            <person name="Schikora-Tamarit M.A."/>
        </authorList>
    </citation>
    <scope>NUCLEOTIDE SEQUENCE</scope>
    <source>
        <strain evidence="4">CBS2887</strain>
    </source>
</reference>
<dbReference type="Pfam" id="PF08577">
    <property type="entry name" value="PI31_Prot_C"/>
    <property type="match status" value="1"/>
</dbReference>
<protein>
    <recommendedName>
        <fullName evidence="3">PI31 proteasome regulator C-terminal domain-containing protein</fullName>
    </recommendedName>
</protein>
<evidence type="ECO:0000256" key="1">
    <source>
        <dbReference type="ARBA" id="ARBA00006405"/>
    </source>
</evidence>